<dbReference type="EMBL" id="MRZV01000328">
    <property type="protein sequence ID" value="PIK52461.1"/>
    <property type="molecule type" value="Genomic_DNA"/>
</dbReference>
<dbReference type="GO" id="GO:0006325">
    <property type="term" value="P:chromatin organization"/>
    <property type="evidence" value="ECO:0007669"/>
    <property type="project" value="InterPro"/>
</dbReference>
<evidence type="ECO:0000313" key="3">
    <source>
        <dbReference type="Proteomes" id="UP000230750"/>
    </source>
</evidence>
<reference evidence="2 3" key="1">
    <citation type="journal article" date="2017" name="PLoS Biol.">
        <title>The sea cucumber genome provides insights into morphological evolution and visceral regeneration.</title>
        <authorList>
            <person name="Zhang X."/>
            <person name="Sun L."/>
            <person name="Yuan J."/>
            <person name="Sun Y."/>
            <person name="Gao Y."/>
            <person name="Zhang L."/>
            <person name="Li S."/>
            <person name="Dai H."/>
            <person name="Hamel J.F."/>
            <person name="Liu C."/>
            <person name="Yu Y."/>
            <person name="Liu S."/>
            <person name="Lin W."/>
            <person name="Guo K."/>
            <person name="Jin S."/>
            <person name="Xu P."/>
            <person name="Storey K.B."/>
            <person name="Huan P."/>
            <person name="Zhang T."/>
            <person name="Zhou Y."/>
            <person name="Zhang J."/>
            <person name="Lin C."/>
            <person name="Li X."/>
            <person name="Xing L."/>
            <person name="Huo D."/>
            <person name="Sun M."/>
            <person name="Wang L."/>
            <person name="Mercier A."/>
            <person name="Li F."/>
            <person name="Yang H."/>
            <person name="Xiang J."/>
        </authorList>
    </citation>
    <scope>NUCLEOTIDE SEQUENCE [LARGE SCALE GENOMIC DNA]</scope>
    <source>
        <strain evidence="2">Shaxun</strain>
        <tissue evidence="2">Muscle</tissue>
    </source>
</reference>
<organism evidence="2 3">
    <name type="scientific">Stichopus japonicus</name>
    <name type="common">Sea cucumber</name>
    <dbReference type="NCBI Taxonomy" id="307972"/>
    <lineage>
        <taxon>Eukaryota</taxon>
        <taxon>Metazoa</taxon>
        <taxon>Echinodermata</taxon>
        <taxon>Eleutherozoa</taxon>
        <taxon>Echinozoa</taxon>
        <taxon>Holothuroidea</taxon>
        <taxon>Aspidochirotacea</taxon>
        <taxon>Aspidochirotida</taxon>
        <taxon>Stichopodidae</taxon>
        <taxon>Apostichopus</taxon>
    </lineage>
</organism>
<gene>
    <name evidence="2" type="ORF">BSL78_10665</name>
</gene>
<proteinExistence type="predicted"/>
<dbReference type="AlphaFoldDB" id="A0A2G8KWT6"/>
<comment type="caution">
    <text evidence="2">The sequence shown here is derived from an EMBL/GenBank/DDBJ whole genome shotgun (WGS) entry which is preliminary data.</text>
</comment>
<dbReference type="Pfam" id="PF10394">
    <property type="entry name" value="Hat1_N"/>
    <property type="match status" value="1"/>
</dbReference>
<dbReference type="Proteomes" id="UP000230750">
    <property type="component" value="Unassembled WGS sequence"/>
</dbReference>
<dbReference type="InterPro" id="IPR037113">
    <property type="entry name" value="Hat1_N_sf"/>
</dbReference>
<dbReference type="OrthoDB" id="10253098at2759"/>
<protein>
    <recommendedName>
        <fullName evidence="1">Histone acetyl transferase HAT1 N-terminal domain-containing protein</fullName>
    </recommendedName>
</protein>
<sequence>MAEAEILKAELAEFVCGANDVIELKLVRDVNDIFDDTKIFRPEFTHQLFGQK</sequence>
<dbReference type="InterPro" id="IPR019467">
    <property type="entry name" value="Hat1_N"/>
</dbReference>
<feature type="domain" description="Histone acetyl transferase HAT1 N-terminal" evidence="1">
    <location>
        <begin position="14"/>
        <end position="51"/>
    </location>
</feature>
<name>A0A2G8KWT6_STIJA</name>
<evidence type="ECO:0000259" key="1">
    <source>
        <dbReference type="Pfam" id="PF10394"/>
    </source>
</evidence>
<evidence type="ECO:0000313" key="2">
    <source>
        <dbReference type="EMBL" id="PIK52461.1"/>
    </source>
</evidence>
<keyword evidence="3" id="KW-1185">Reference proteome</keyword>
<accession>A0A2G8KWT6</accession>
<dbReference type="Gene3D" id="3.90.360.10">
    <property type="entry name" value="Histone acetyl transferase 1 (HAT1), N-terminal domain"/>
    <property type="match status" value="1"/>
</dbReference>